<accession>A0A9X6RJY2</accession>
<sequence length="282" mass="32904">MHSWTDVYPEGRWSQSSMDLYLDQIFSIIGSTNKYFVEFGFDGLVYRNSNNWNEGSGSNTGNLYAKGWRGLLLDSKNENPAINLKKHSLYANNIAQILSDYGVPKDLDFLSCDLDSHDLWVMRAILEAGYRPRVMTVEYNVNYPISVALTSMDPTVENHGSLPRGYKFRWQHCAFGASAKALWIVANSFDYVMIGRVSQLDLIFIRKELLEDWMLVPEMEWFFRDMNYTLLHNHLGNRALLRHIVDYEMYLQTSDLIFSHASARRYLKHLDLECFRAFNEEF</sequence>
<proteinExistence type="predicted"/>
<keyword evidence="2" id="KW-1185">Reference proteome</keyword>
<dbReference type="AlphaFoldDB" id="A0A9X6RJY2"/>
<protein>
    <submittedName>
        <fullName evidence="1">Uncharacterized protein</fullName>
    </submittedName>
</protein>
<dbReference type="Proteomes" id="UP000192578">
    <property type="component" value="Unassembled WGS sequence"/>
</dbReference>
<dbReference type="OrthoDB" id="288590at2759"/>
<evidence type="ECO:0000313" key="1">
    <source>
        <dbReference type="EMBL" id="OWA50360.1"/>
    </source>
</evidence>
<dbReference type="EMBL" id="MTYJ01000190">
    <property type="protein sequence ID" value="OWA50360.1"/>
    <property type="molecule type" value="Genomic_DNA"/>
</dbReference>
<organism evidence="1 2">
    <name type="scientific">Hypsibius exemplaris</name>
    <name type="common">Freshwater tardigrade</name>
    <dbReference type="NCBI Taxonomy" id="2072580"/>
    <lineage>
        <taxon>Eukaryota</taxon>
        <taxon>Metazoa</taxon>
        <taxon>Ecdysozoa</taxon>
        <taxon>Tardigrada</taxon>
        <taxon>Eutardigrada</taxon>
        <taxon>Parachela</taxon>
        <taxon>Hypsibioidea</taxon>
        <taxon>Hypsibiidae</taxon>
        <taxon>Hypsibius</taxon>
    </lineage>
</organism>
<gene>
    <name evidence="1" type="ORF">BV898_14879</name>
</gene>
<evidence type="ECO:0000313" key="2">
    <source>
        <dbReference type="Proteomes" id="UP000192578"/>
    </source>
</evidence>
<comment type="caution">
    <text evidence="1">The sequence shown here is derived from an EMBL/GenBank/DDBJ whole genome shotgun (WGS) entry which is preliminary data.</text>
</comment>
<reference evidence="2" key="1">
    <citation type="submission" date="2017-01" db="EMBL/GenBank/DDBJ databases">
        <title>Comparative genomics of anhydrobiosis in the tardigrade Hypsibius dujardini.</title>
        <authorList>
            <person name="Yoshida Y."/>
            <person name="Koutsovoulos G."/>
            <person name="Laetsch D."/>
            <person name="Stevens L."/>
            <person name="Kumar S."/>
            <person name="Horikawa D."/>
            <person name="Ishino K."/>
            <person name="Komine S."/>
            <person name="Tomita M."/>
            <person name="Blaxter M."/>
            <person name="Arakawa K."/>
        </authorList>
    </citation>
    <scope>NUCLEOTIDE SEQUENCE [LARGE SCALE GENOMIC DNA]</scope>
    <source>
        <strain evidence="2">Z151</strain>
    </source>
</reference>
<name>A0A9X6RJY2_HYPEX</name>